<accession>A0A4D6WXS9</accession>
<keyword evidence="1" id="KW-0934">Plastid</keyword>
<dbReference type="Gene3D" id="2.40.128.20">
    <property type="match status" value="1"/>
</dbReference>
<evidence type="ECO:0008006" key="2">
    <source>
        <dbReference type="Google" id="ProtNLM"/>
    </source>
</evidence>
<proteinExistence type="predicted"/>
<name>A0A4D6WXS9_9FLOR</name>
<sequence>MTQTLNLLFKEIEGSWIYNQTFYCLINKVIKINKYKMNIIKLNSFENQKNFNKFDKNNYIYEYGKPQQGKVIYKYKDIKYSKNTSCFIERIDDPISIKYNMQLYEKNYLKINCKTEKINYSEYIYAINKNLRISFILVKKFNKCIAISFTSQIKINI</sequence>
<dbReference type="EMBL" id="MK814681">
    <property type="protein sequence ID" value="QCI07408.1"/>
    <property type="molecule type" value="Genomic_DNA"/>
</dbReference>
<gene>
    <name evidence="1" type="primary">ycf58</name>
</gene>
<reference evidence="1" key="2">
    <citation type="submission" date="2019-04" db="EMBL/GenBank/DDBJ databases">
        <authorList>
            <person name="Pasella M."/>
        </authorList>
    </citation>
    <scope>NUCLEOTIDE SEQUENCE</scope>
    <source>
        <strain evidence="1">HV05337</strain>
    </source>
</reference>
<protein>
    <recommendedName>
        <fullName evidence="2">Chromophore lyase CpcS/CpeS</fullName>
    </recommendedName>
</protein>
<dbReference type="AlphaFoldDB" id="A0A4D6WXS9"/>
<dbReference type="InterPro" id="IPR012674">
    <property type="entry name" value="Calycin"/>
</dbReference>
<reference evidence="1" key="1">
    <citation type="journal article" date="2019" name="Mol. Phylogenet. Evol.">
        <title>Morphological evolution and classification of the red algal order Ceramiales inferred using plastid phylogenomics.</title>
        <authorList>
            <person name="Diaz-Tapia P."/>
            <person name="Pasella M.M."/>
            <person name="Verbruggen H."/>
            <person name="Maggs C.A."/>
        </authorList>
    </citation>
    <scope>NUCLEOTIDE SEQUENCE</scope>
    <source>
        <strain evidence="1">HV05337</strain>
    </source>
</reference>
<organism evidence="1">
    <name type="scientific">Leiomenia cribrosa</name>
    <dbReference type="NCBI Taxonomy" id="217483"/>
    <lineage>
        <taxon>Eukaryota</taxon>
        <taxon>Rhodophyta</taxon>
        <taxon>Florideophyceae</taxon>
        <taxon>Rhodymeniophycidae</taxon>
        <taxon>Gigartinales</taxon>
        <taxon>Kallymeniaceae</taxon>
        <taxon>Leiomenia</taxon>
    </lineage>
</organism>
<evidence type="ECO:0000313" key="1">
    <source>
        <dbReference type="EMBL" id="QCI07408.1"/>
    </source>
</evidence>
<geneLocation type="plastid" evidence="1"/>